<dbReference type="AlphaFoldDB" id="A0A3A8KZU4"/>
<keyword evidence="2" id="KW-1185">Reference proteome</keyword>
<dbReference type="Proteomes" id="UP000268313">
    <property type="component" value="Unassembled WGS sequence"/>
</dbReference>
<evidence type="ECO:0000313" key="2">
    <source>
        <dbReference type="Proteomes" id="UP000268313"/>
    </source>
</evidence>
<reference evidence="2" key="1">
    <citation type="submission" date="2018-09" db="EMBL/GenBank/DDBJ databases">
        <authorList>
            <person name="Livingstone P.G."/>
            <person name="Whitworth D.E."/>
        </authorList>
    </citation>
    <scope>NUCLEOTIDE SEQUENCE [LARGE SCALE GENOMIC DNA]</scope>
    <source>
        <strain evidence="2">CA043D</strain>
    </source>
</reference>
<accession>A0A3A8KZU4</accession>
<gene>
    <name evidence="1" type="ORF">D7X32_01770</name>
</gene>
<name>A0A3A8KZU4_9BACT</name>
<dbReference type="EMBL" id="RAWE01000003">
    <property type="protein sequence ID" value="RKH07514.1"/>
    <property type="molecule type" value="Genomic_DNA"/>
</dbReference>
<sequence>MLAEQSQSQVSATVMRQRSDLIKAVLAADPRVDNPLLWAGIANTETGMAHCYGEHAPYECPGPYSPECNGPVLAGYWDDYCDGSQEGGLGMFQFDYFTYPQTLALYGNTILTVQGNMTTAVQFVLDGAWNSGYTPAFSTKQDMYNWINGIRVGGAGWDLWLGFLANTYNGAAWGSARWVTVKAEYDSGTRAMLNLYGESYWYGTTPPPPAGTTCSPEGGLFCGNNGVPGDSNFLYVCKGGVPVVKQVCANGCNRAPAGQADSCLSGSSAPKTCSCANGRYKNGNLIPQSLTYCGFRTCGSDNKLYECGTGNQWVNTNVACGGACSCASGAHVNGTVINAADTSCHMEVCGGGNTFYECMGTSWSAVAGSSCRMN</sequence>
<proteinExistence type="predicted"/>
<comment type="caution">
    <text evidence="1">The sequence shown here is derived from an EMBL/GenBank/DDBJ whole genome shotgun (WGS) entry which is preliminary data.</text>
</comment>
<protein>
    <submittedName>
        <fullName evidence="1">Uncharacterized protein</fullName>
    </submittedName>
</protein>
<organism evidence="1 2">
    <name type="scientific">Corallococcus carmarthensis</name>
    <dbReference type="NCBI Taxonomy" id="2316728"/>
    <lineage>
        <taxon>Bacteria</taxon>
        <taxon>Pseudomonadati</taxon>
        <taxon>Myxococcota</taxon>
        <taxon>Myxococcia</taxon>
        <taxon>Myxococcales</taxon>
        <taxon>Cystobacterineae</taxon>
        <taxon>Myxococcaceae</taxon>
        <taxon>Corallococcus</taxon>
    </lineage>
</organism>
<evidence type="ECO:0000313" key="1">
    <source>
        <dbReference type="EMBL" id="RKH07514.1"/>
    </source>
</evidence>